<dbReference type="KEGG" id="orh:Ornrh_2059"/>
<feature type="domain" description="AbiEi antitoxin C-terminal" evidence="1">
    <location>
        <begin position="79"/>
        <end position="215"/>
    </location>
</feature>
<dbReference type="AlphaFoldDB" id="I4A2K7"/>
<keyword evidence="3" id="KW-1185">Reference proteome</keyword>
<dbReference type="GeneID" id="97258652"/>
<gene>
    <name evidence="2" type="ordered locus">Ornrh_2059</name>
</gene>
<evidence type="ECO:0000313" key="3">
    <source>
        <dbReference type="Proteomes" id="UP000006051"/>
    </source>
</evidence>
<organism evidence="2 3">
    <name type="scientific">Ornithobacterium rhinotracheale (strain ATCC 51463 / DSM 15997 / CCUG 23171 / CIP 104009 / LMG 9086)</name>
    <dbReference type="NCBI Taxonomy" id="867902"/>
    <lineage>
        <taxon>Bacteria</taxon>
        <taxon>Pseudomonadati</taxon>
        <taxon>Bacteroidota</taxon>
        <taxon>Flavobacteriia</taxon>
        <taxon>Flavobacteriales</taxon>
        <taxon>Weeksellaceae</taxon>
        <taxon>Ornithobacterium</taxon>
    </lineage>
</organism>
<dbReference type="eggNOG" id="COG5340">
    <property type="taxonomic scope" value="Bacteria"/>
</dbReference>
<reference evidence="2 3" key="1">
    <citation type="submission" date="2012-06" db="EMBL/GenBank/DDBJ databases">
        <title>The complete genome of Ornithobacterium rhinotracheale DSM 15997.</title>
        <authorList>
            <consortium name="US DOE Joint Genome Institute (JGI-PGF)"/>
            <person name="Lucas S."/>
            <person name="Copeland A."/>
            <person name="Lapidus A."/>
            <person name="Goodwin L."/>
            <person name="Pitluck S."/>
            <person name="Peters L."/>
            <person name="Mikhailova N."/>
            <person name="Teshima H."/>
            <person name="Kyrpides N."/>
            <person name="Mavromatis K."/>
            <person name="Pagani I."/>
            <person name="Ivanova N."/>
            <person name="Ovchinnikova G."/>
            <person name="Zeytun A."/>
            <person name="Detter J.C."/>
            <person name="Han C."/>
            <person name="Land M."/>
            <person name="Hauser L."/>
            <person name="Markowitz V."/>
            <person name="Cheng J.-F."/>
            <person name="Hugenholtz P."/>
            <person name="Woyke T."/>
            <person name="Wu D."/>
            <person name="Lang E."/>
            <person name="Kopitz M."/>
            <person name="Brambilla E."/>
            <person name="Klenk H.-P."/>
            <person name="Eisen J.A."/>
        </authorList>
    </citation>
    <scope>NUCLEOTIDE SEQUENCE [LARGE SCALE GENOMIC DNA]</scope>
    <source>
        <strain evidence="3">ATCC 51463 / DSM 15997 / CCUG 23171 / LMG 9086</strain>
    </source>
</reference>
<accession>I4A2K7</accession>
<name>I4A2K7_ORNRL</name>
<dbReference type="STRING" id="867902.Ornrh_2059"/>
<dbReference type="GeneID" id="71570103"/>
<evidence type="ECO:0000259" key="1">
    <source>
        <dbReference type="Pfam" id="PF09407"/>
    </source>
</evidence>
<dbReference type="Pfam" id="PF09407">
    <property type="entry name" value="AbiEi_1"/>
    <property type="match status" value="1"/>
</dbReference>
<dbReference type="HOGENOM" id="CLU_084420_1_0_10"/>
<proteinExistence type="predicted"/>
<dbReference type="InterPro" id="IPR018547">
    <property type="entry name" value="AbiEi_C"/>
</dbReference>
<dbReference type="EMBL" id="CP003283">
    <property type="protein sequence ID" value="AFL98191.1"/>
    <property type="molecule type" value="Genomic_DNA"/>
</dbReference>
<dbReference type="PATRIC" id="fig|867902.3.peg.2012"/>
<sequence length="271" mass="31406">MLITKTTVKDWVEELPKKGIMTFSIEQVRNQFTNLKEQSIANALYRLSCKGKILSVWKGFYVVIPVEYALSKQVPPYLYIDELMNYLERNYYIGLLSAASFYGAAHQRPQTFSVLTELPPLRTTLKNNVQIVFPVKRFITEELWTLHKTQNGYVKVSTPEVTALDLLIYENEIGGLNRATEVIQELCAEMDLKKMSNTLISQFPIASIQRLGYILSILEEKELEEIVWEKAQEIGLKFWKTPLKTGKEVSDTDDYHPVWKIIINEQIYIDE</sequence>
<evidence type="ECO:0000313" key="2">
    <source>
        <dbReference type="EMBL" id="AFL98191.1"/>
    </source>
</evidence>
<dbReference type="RefSeq" id="WP_014791710.1">
    <property type="nucleotide sequence ID" value="NC_018016.1"/>
</dbReference>
<protein>
    <recommendedName>
        <fullName evidence="1">AbiEi antitoxin C-terminal domain-containing protein</fullName>
    </recommendedName>
</protein>
<dbReference type="Proteomes" id="UP000006051">
    <property type="component" value="Chromosome"/>
</dbReference>